<comment type="caution">
    <text evidence="1">The sequence shown here is derived from an EMBL/GenBank/DDBJ whole genome shotgun (WGS) entry which is preliminary data.</text>
</comment>
<evidence type="ECO:0000313" key="2">
    <source>
        <dbReference type="Proteomes" id="UP000222310"/>
    </source>
</evidence>
<organism evidence="1 2">
    <name type="scientific">Nostoc linckia z8</name>
    <dbReference type="NCBI Taxonomy" id="1628746"/>
    <lineage>
        <taxon>Bacteria</taxon>
        <taxon>Bacillati</taxon>
        <taxon>Cyanobacteriota</taxon>
        <taxon>Cyanophyceae</taxon>
        <taxon>Nostocales</taxon>
        <taxon>Nostocaceae</taxon>
        <taxon>Nostoc</taxon>
    </lineage>
</organism>
<evidence type="ECO:0000313" key="1">
    <source>
        <dbReference type="EMBL" id="PHK05560.1"/>
    </source>
</evidence>
<dbReference type="AlphaFoldDB" id="A0A9Q5ZEK7"/>
<sequence length="80" mass="9372">MKAQRVLEKEILELLNEDVYQVEYVITLIEMHCSAQSRKCHENGISGDKFQDFRYWSAYAQGIADLKIKQQNYIPSSTKE</sequence>
<dbReference type="GeneID" id="57095355"/>
<dbReference type="RefSeq" id="WP_099067240.1">
    <property type="nucleotide sequence ID" value="NZ_LAHD01000014.1"/>
</dbReference>
<protein>
    <submittedName>
        <fullName evidence="1">Uncharacterized protein</fullName>
    </submittedName>
</protein>
<proteinExistence type="predicted"/>
<name>A0A9Q5ZEK7_NOSLI</name>
<accession>A0A9Q5ZEK7</accession>
<reference evidence="1 2" key="1">
    <citation type="submission" date="2015-02" db="EMBL/GenBank/DDBJ databases">
        <title>Nostoc linckia genome annotation.</title>
        <authorList>
            <person name="Zhou Z."/>
        </authorList>
    </citation>
    <scope>NUCLEOTIDE SEQUENCE [LARGE SCALE GENOMIC DNA]</scope>
    <source>
        <strain evidence="2">z8</strain>
    </source>
</reference>
<gene>
    <name evidence="1" type="ORF">VF08_07150</name>
</gene>
<dbReference type="Proteomes" id="UP000222310">
    <property type="component" value="Unassembled WGS sequence"/>
</dbReference>
<dbReference type="EMBL" id="LAHD01000014">
    <property type="protein sequence ID" value="PHK05560.1"/>
    <property type="molecule type" value="Genomic_DNA"/>
</dbReference>